<reference evidence="1 2" key="2">
    <citation type="journal article" date="2022" name="Mol. Ecol. Resour.">
        <title>The genomes of chicory, endive, great burdock and yacon provide insights into Asteraceae paleo-polyploidization history and plant inulin production.</title>
        <authorList>
            <person name="Fan W."/>
            <person name="Wang S."/>
            <person name="Wang H."/>
            <person name="Wang A."/>
            <person name="Jiang F."/>
            <person name="Liu H."/>
            <person name="Zhao H."/>
            <person name="Xu D."/>
            <person name="Zhang Y."/>
        </authorList>
    </citation>
    <scope>NUCLEOTIDE SEQUENCE [LARGE SCALE GENOMIC DNA]</scope>
    <source>
        <strain evidence="2">cv. Niubang</strain>
    </source>
</reference>
<sequence length="178" mass="20868">MIVVESEEAMKQNNDIILVEDIHFDEEEMDYSDFEELIVDDMTRRISYGDKIFKGELLKKIEETLRLRNLVRDCMKVFFNEPNSKKEARLKAEIELTELQEDVVVETGVCLLTYLKDIERMKNESLAQSPKIGLVYRMSKNSTKMFFKASNVAKYSSGNLREFKKALKRKRNIALHLC</sequence>
<evidence type="ECO:0000313" key="1">
    <source>
        <dbReference type="EMBL" id="KAI3746398.1"/>
    </source>
</evidence>
<organism evidence="1 2">
    <name type="scientific">Arctium lappa</name>
    <name type="common">Greater burdock</name>
    <name type="synonym">Lappa major</name>
    <dbReference type="NCBI Taxonomy" id="4217"/>
    <lineage>
        <taxon>Eukaryota</taxon>
        <taxon>Viridiplantae</taxon>
        <taxon>Streptophyta</taxon>
        <taxon>Embryophyta</taxon>
        <taxon>Tracheophyta</taxon>
        <taxon>Spermatophyta</taxon>
        <taxon>Magnoliopsida</taxon>
        <taxon>eudicotyledons</taxon>
        <taxon>Gunneridae</taxon>
        <taxon>Pentapetalae</taxon>
        <taxon>asterids</taxon>
        <taxon>campanulids</taxon>
        <taxon>Asterales</taxon>
        <taxon>Asteraceae</taxon>
        <taxon>Carduoideae</taxon>
        <taxon>Cardueae</taxon>
        <taxon>Arctiinae</taxon>
        <taxon>Arctium</taxon>
    </lineage>
</organism>
<protein>
    <submittedName>
        <fullName evidence="1">Uncharacterized protein</fullName>
    </submittedName>
</protein>
<dbReference type="Proteomes" id="UP001055879">
    <property type="component" value="Linkage Group LG03"/>
</dbReference>
<proteinExistence type="predicted"/>
<comment type="caution">
    <text evidence="1">The sequence shown here is derived from an EMBL/GenBank/DDBJ whole genome shotgun (WGS) entry which is preliminary data.</text>
</comment>
<reference evidence="2" key="1">
    <citation type="journal article" date="2022" name="Mol. Ecol. Resour.">
        <title>The genomes of chicory, endive, great burdock and yacon provide insights into Asteraceae palaeo-polyploidization history and plant inulin production.</title>
        <authorList>
            <person name="Fan W."/>
            <person name="Wang S."/>
            <person name="Wang H."/>
            <person name="Wang A."/>
            <person name="Jiang F."/>
            <person name="Liu H."/>
            <person name="Zhao H."/>
            <person name="Xu D."/>
            <person name="Zhang Y."/>
        </authorList>
    </citation>
    <scope>NUCLEOTIDE SEQUENCE [LARGE SCALE GENOMIC DNA]</scope>
    <source>
        <strain evidence="2">cv. Niubang</strain>
    </source>
</reference>
<name>A0ACB9DIT5_ARCLA</name>
<accession>A0ACB9DIT5</accession>
<evidence type="ECO:0000313" key="2">
    <source>
        <dbReference type="Proteomes" id="UP001055879"/>
    </source>
</evidence>
<dbReference type="EMBL" id="CM042049">
    <property type="protein sequence ID" value="KAI3746398.1"/>
    <property type="molecule type" value="Genomic_DNA"/>
</dbReference>
<keyword evidence="2" id="KW-1185">Reference proteome</keyword>
<gene>
    <name evidence="1" type="ORF">L6452_08830</name>
</gene>